<proteinExistence type="predicted"/>
<sequence length="218" mass="25176">MIVEFLTTRQGWRIDFTKRFPEGKIDLLGIFPYGNVVFSTQLVTGCSLETLDDFLSNVSSIQDYDIFPLSQKYHIVGVWDKQKYLTPEFVVKNAYPILLPSIEKGIAKWLFVVRDPSEVFSILFDSDEVISVTNFPKYSSESLTIVRRGIEDRFTPPQLSQSQKRILSVALNSGFYDYPRKINLQELSKILNLAPSTVSYNLRKAGKEILHWYINRFT</sequence>
<dbReference type="RefSeq" id="WP_253304038.1">
    <property type="nucleotide sequence ID" value="NZ_CP099582.1"/>
</dbReference>
<gene>
    <name evidence="2" type="ORF">NF865_06985</name>
</gene>
<dbReference type="Pfam" id="PF04967">
    <property type="entry name" value="HTH_10"/>
    <property type="match status" value="1"/>
</dbReference>
<keyword evidence="3" id="KW-1185">Reference proteome</keyword>
<organism evidence="2 3">
    <name type="scientific">Thermococcus aggregans</name>
    <dbReference type="NCBI Taxonomy" id="110163"/>
    <lineage>
        <taxon>Archaea</taxon>
        <taxon>Methanobacteriati</taxon>
        <taxon>Methanobacteriota</taxon>
        <taxon>Thermococci</taxon>
        <taxon>Thermococcales</taxon>
        <taxon>Thermococcaceae</taxon>
        <taxon>Thermococcus</taxon>
    </lineage>
</organism>
<reference evidence="2" key="2">
    <citation type="submission" date="2022-06" db="EMBL/GenBank/DDBJ databases">
        <authorList>
            <person name="Park Y.-J."/>
        </authorList>
    </citation>
    <scope>NUCLEOTIDE SEQUENCE</scope>
    <source>
        <strain evidence="2">TY</strain>
    </source>
</reference>
<reference evidence="2" key="1">
    <citation type="journal article" date="1998" name="Int. J. Syst. Bacteriol. 48 Pt">
        <title>Thermococcus guaymasensis sp. nov. and Thermococcus aggregans sp. nov., two novel thermophilic archaea isolated from the Guaymas Basin hydrothermal vent site.</title>
        <authorList>
            <person name="Canganella F."/>
            <person name="Jones W.J."/>
            <person name="Gambacorta A."/>
            <person name="Antranikian G."/>
        </authorList>
    </citation>
    <scope>NUCLEOTIDE SEQUENCE</scope>
    <source>
        <strain evidence="2">TY</strain>
    </source>
</reference>
<feature type="domain" description="HTH bat-type" evidence="1">
    <location>
        <begin position="159"/>
        <end position="210"/>
    </location>
</feature>
<name>A0A9E7MW89_THEAG</name>
<evidence type="ECO:0000259" key="1">
    <source>
        <dbReference type="Pfam" id="PF04967"/>
    </source>
</evidence>
<dbReference type="Proteomes" id="UP001055732">
    <property type="component" value="Chromosome"/>
</dbReference>
<evidence type="ECO:0000313" key="3">
    <source>
        <dbReference type="Proteomes" id="UP001055732"/>
    </source>
</evidence>
<dbReference type="InterPro" id="IPR007050">
    <property type="entry name" value="HTH_bacterioopsin"/>
</dbReference>
<evidence type="ECO:0000313" key="2">
    <source>
        <dbReference type="EMBL" id="USS40081.1"/>
    </source>
</evidence>
<dbReference type="EMBL" id="CP099582">
    <property type="protein sequence ID" value="USS40081.1"/>
    <property type="molecule type" value="Genomic_DNA"/>
</dbReference>
<dbReference type="PANTHER" id="PTHR34236:SF1">
    <property type="entry name" value="DIMETHYL SULFOXIDE REDUCTASE TRANSCRIPTIONAL ACTIVATOR"/>
    <property type="match status" value="1"/>
</dbReference>
<dbReference type="AlphaFoldDB" id="A0A9E7MW89"/>
<accession>A0A9E7MW89</accession>
<dbReference type="PANTHER" id="PTHR34236">
    <property type="entry name" value="DIMETHYL SULFOXIDE REDUCTASE TRANSCRIPTIONAL ACTIVATOR"/>
    <property type="match status" value="1"/>
</dbReference>
<protein>
    <submittedName>
        <fullName evidence="2">Helix-turn-helix domain-containing protein</fullName>
    </submittedName>
</protein>
<dbReference type="KEGG" id="tagg:NF865_06985"/>